<organism evidence="1 2">
    <name type="scientific">Acanthamoeba castellanii (strain ATCC 30010 / Neff)</name>
    <dbReference type="NCBI Taxonomy" id="1257118"/>
    <lineage>
        <taxon>Eukaryota</taxon>
        <taxon>Amoebozoa</taxon>
        <taxon>Discosea</taxon>
        <taxon>Longamoebia</taxon>
        <taxon>Centramoebida</taxon>
        <taxon>Acanthamoebidae</taxon>
        <taxon>Acanthamoeba</taxon>
    </lineage>
</organism>
<dbReference type="GeneID" id="14912267"/>
<dbReference type="Proteomes" id="UP000011083">
    <property type="component" value="Unassembled WGS sequence"/>
</dbReference>
<evidence type="ECO:0000313" key="2">
    <source>
        <dbReference type="Proteomes" id="UP000011083"/>
    </source>
</evidence>
<reference evidence="1 2" key="1">
    <citation type="journal article" date="2013" name="Genome Biol.">
        <title>Genome of Acanthamoeba castellanii highlights extensive lateral gene transfer and early evolution of tyrosine kinase signaling.</title>
        <authorList>
            <person name="Clarke M."/>
            <person name="Lohan A.J."/>
            <person name="Liu B."/>
            <person name="Lagkouvardos I."/>
            <person name="Roy S."/>
            <person name="Zafar N."/>
            <person name="Bertelli C."/>
            <person name="Schilde C."/>
            <person name="Kianianmomeni A."/>
            <person name="Burglin T.R."/>
            <person name="Frech C."/>
            <person name="Turcotte B."/>
            <person name="Kopec K.O."/>
            <person name="Synnott J.M."/>
            <person name="Choo C."/>
            <person name="Paponov I."/>
            <person name="Finkler A."/>
            <person name="Soon Heng Tan C."/>
            <person name="Hutchins A.P."/>
            <person name="Weinmeier T."/>
            <person name="Rattei T."/>
            <person name="Chu J.S."/>
            <person name="Gimenez G."/>
            <person name="Irimia M."/>
            <person name="Rigden D.J."/>
            <person name="Fitzpatrick D.A."/>
            <person name="Lorenzo-Morales J."/>
            <person name="Bateman A."/>
            <person name="Chiu C.H."/>
            <person name="Tang P."/>
            <person name="Hegemann P."/>
            <person name="Fromm H."/>
            <person name="Raoult D."/>
            <person name="Greub G."/>
            <person name="Miranda-Saavedra D."/>
            <person name="Chen N."/>
            <person name="Nash P."/>
            <person name="Ginger M.L."/>
            <person name="Horn M."/>
            <person name="Schaap P."/>
            <person name="Caler L."/>
            <person name="Loftus B."/>
        </authorList>
    </citation>
    <scope>NUCLEOTIDE SEQUENCE [LARGE SCALE GENOMIC DNA]</scope>
    <source>
        <strain evidence="1 2">Neff</strain>
    </source>
</reference>
<keyword evidence="2" id="KW-1185">Reference proteome</keyword>
<dbReference type="AlphaFoldDB" id="L8GGE3"/>
<dbReference type="VEuPathDB" id="AmoebaDB:ACA1_363170"/>
<accession>L8GGE3</accession>
<gene>
    <name evidence="1" type="ORF">ACA1_363170</name>
</gene>
<sequence length="80" mass="9372">MYQCERLDGCQTSEQRHSRLISTEITNLNGAFGTPDQKEDTPRKTFLSNYREVRHISEFKETFDAGKFRLPVSMLHNHAR</sequence>
<name>L8GGE3_ACACF</name>
<dbReference type="RefSeq" id="XP_004333831.1">
    <property type="nucleotide sequence ID" value="XM_004333783.1"/>
</dbReference>
<proteinExistence type="predicted"/>
<evidence type="ECO:0000313" key="1">
    <source>
        <dbReference type="EMBL" id="ELR11818.1"/>
    </source>
</evidence>
<protein>
    <submittedName>
        <fullName evidence="1">Uncharacterized protein</fullName>
    </submittedName>
</protein>
<dbReference type="KEGG" id="acan:ACA1_363170"/>
<dbReference type="EMBL" id="KB008147">
    <property type="protein sequence ID" value="ELR11818.1"/>
    <property type="molecule type" value="Genomic_DNA"/>
</dbReference>